<sequence length="539" mass="54405">MHKKFGTWLAVAATVLMTACGGGGSDSGTSGFGGGSTTSTVSDLVLTLSTQQLVNTGLETVTATATAVDGNRNAVSGANVTFAVNNNAVASVGSSSTDSSGKASATVGIGSDRSNRIITVTVTSGSLSRSATILVTGTKITATLTSTVVPGGAGYVNYKVSDSNSNALPGQEVVVTAPGLAGATGITNSSGEYRFDFTAPTTSGPLTITATAGGVSLNQTVQVQSTNSNIPVAVGPVTSASLSANPKTVPVNSTGTSNQTEIRALFVAAANRPVENVRVRFELPDPNSIGGTISAGSNLLYSSANGIVSTSYVPGTRSSPTDGVTVRACWDYSDFAVGVCPNPVDVKLTVTAEPLSVSIGANGSIAEGSDKLTYVLDYVVMVVNSAGFAMSNVAVSATLDLPAYHKGRWNLANGAWGQTITASCTNEDVDRNGVLSIAEDTNGSGSIEPRKADASLSFNGSNLTNSNGMVFLRLVYPQDKASWVNYGITVSANGVAGTEGTAQFSGLTKVPSDVLAITTATPAFWLSPYGQSSSCANAN</sequence>
<evidence type="ECO:0000313" key="3">
    <source>
        <dbReference type="EMBL" id="MEK8045442.1"/>
    </source>
</evidence>
<protein>
    <submittedName>
        <fullName evidence="3">Ig-like domain-containing protein</fullName>
    </submittedName>
</protein>
<dbReference type="InterPro" id="IPR008964">
    <property type="entry name" value="Invasin/intimin_cell_adhesion"/>
</dbReference>
<evidence type="ECO:0000259" key="2">
    <source>
        <dbReference type="PROSITE" id="PS51127"/>
    </source>
</evidence>
<dbReference type="Proteomes" id="UP001379945">
    <property type="component" value="Unassembled WGS sequence"/>
</dbReference>
<dbReference type="Gene3D" id="2.60.40.10">
    <property type="entry name" value="Immunoglobulins"/>
    <property type="match status" value="2"/>
</dbReference>
<evidence type="ECO:0000256" key="1">
    <source>
        <dbReference type="ARBA" id="ARBA00010116"/>
    </source>
</evidence>
<dbReference type="EMBL" id="JBBUTI010000002">
    <property type="protein sequence ID" value="MEK8045442.1"/>
    <property type="molecule type" value="Genomic_DNA"/>
</dbReference>
<dbReference type="PROSITE" id="PS51127">
    <property type="entry name" value="BIG1"/>
    <property type="match status" value="1"/>
</dbReference>
<keyword evidence="4" id="KW-1185">Reference proteome</keyword>
<proteinExistence type="inferred from homology"/>
<evidence type="ECO:0000313" key="4">
    <source>
        <dbReference type="Proteomes" id="UP001379945"/>
    </source>
</evidence>
<name>A0ABU9C4T8_9BURK</name>
<accession>A0ABU9C4T8</accession>
<dbReference type="PROSITE" id="PS51257">
    <property type="entry name" value="PROKAR_LIPOPROTEIN"/>
    <property type="match status" value="1"/>
</dbReference>
<dbReference type="RefSeq" id="WP_341397617.1">
    <property type="nucleotide sequence ID" value="NZ_JBBUTI010000002.1"/>
</dbReference>
<comment type="similarity">
    <text evidence="1">Belongs to the intimin/invasin family.</text>
</comment>
<gene>
    <name evidence="3" type="ORF">AACH00_03670</name>
</gene>
<comment type="caution">
    <text evidence="3">The sequence shown here is derived from an EMBL/GenBank/DDBJ whole genome shotgun (WGS) entry which is preliminary data.</text>
</comment>
<reference evidence="3 4" key="1">
    <citation type="submission" date="2024-04" db="EMBL/GenBank/DDBJ databases">
        <title>Novel species of the genus Ideonella isolated from streams.</title>
        <authorList>
            <person name="Lu H."/>
        </authorList>
    </citation>
    <scope>NUCLEOTIDE SEQUENCE [LARGE SCALE GENOMIC DNA]</scope>
    <source>
        <strain evidence="3 4">LYT19W</strain>
    </source>
</reference>
<organism evidence="3 4">
    <name type="scientific">Ideonella margarita</name>
    <dbReference type="NCBI Taxonomy" id="2984191"/>
    <lineage>
        <taxon>Bacteria</taxon>
        <taxon>Pseudomonadati</taxon>
        <taxon>Pseudomonadota</taxon>
        <taxon>Betaproteobacteria</taxon>
        <taxon>Burkholderiales</taxon>
        <taxon>Sphaerotilaceae</taxon>
        <taxon>Ideonella</taxon>
    </lineage>
</organism>
<dbReference type="InterPro" id="IPR013783">
    <property type="entry name" value="Ig-like_fold"/>
</dbReference>
<dbReference type="InterPro" id="IPR003344">
    <property type="entry name" value="Big_1_dom"/>
</dbReference>
<feature type="domain" description="Big-1" evidence="2">
    <location>
        <begin position="130"/>
        <end position="224"/>
    </location>
</feature>
<dbReference type="SUPFAM" id="SSF49373">
    <property type="entry name" value="Invasin/intimin cell-adhesion fragments"/>
    <property type="match status" value="2"/>
</dbReference>